<comment type="caution">
    <text evidence="1">The sequence shown here is derived from an EMBL/GenBank/DDBJ whole genome shotgun (WGS) entry which is preliminary data.</text>
</comment>
<evidence type="ECO:0000313" key="2">
    <source>
        <dbReference type="Proteomes" id="UP000197068"/>
    </source>
</evidence>
<proteinExistence type="predicted"/>
<dbReference type="Proteomes" id="UP000197068">
    <property type="component" value="Unassembled WGS sequence"/>
</dbReference>
<gene>
    <name evidence="1" type="ORF">MTCD1_01465</name>
</gene>
<protein>
    <submittedName>
        <fullName evidence="1">Transposase</fullName>
    </submittedName>
</protein>
<accession>A0ABQ0MU06</accession>
<reference evidence="1 2" key="1">
    <citation type="submission" date="2017-06" db="EMBL/GenBank/DDBJ databases">
        <title>Whole Genome Sequences of Colwellia marinimaniae MTCD1.</title>
        <authorList>
            <person name="Kusumoto H."/>
            <person name="Inoue M."/>
            <person name="Tanikawa K."/>
            <person name="Maeji H."/>
            <person name="Cameron J.H."/>
            <person name="Bartlett D.H."/>
        </authorList>
    </citation>
    <scope>NUCLEOTIDE SEQUENCE [LARGE SCALE GENOMIC DNA]</scope>
    <source>
        <strain evidence="1 2">MTCD1</strain>
    </source>
</reference>
<evidence type="ECO:0000313" key="1">
    <source>
        <dbReference type="EMBL" id="GAW95862.1"/>
    </source>
</evidence>
<keyword evidence="2" id="KW-1185">Reference proteome</keyword>
<sequence length="175" mass="20056">MNEQQFTPFLQQLTLLSPSQRQRLHQRLGQTELSAEEVLSVQATLQRCPHCQSTLLKPWGSSHGLPRYRCAICQKTCNPLTKTPLARLRQCDKWLTYAQTLIDGLSIRKAAKLCGVDKNTAFLWRHRFLEIANTHQALDEEGIVEADETFYLESFKGQRNLPRPPRKRGGVGKTR</sequence>
<name>A0ABQ0MU06_9GAMM</name>
<organism evidence="1 2">
    <name type="scientific">Colwellia marinimaniae</name>
    <dbReference type="NCBI Taxonomy" id="1513592"/>
    <lineage>
        <taxon>Bacteria</taxon>
        <taxon>Pseudomonadati</taxon>
        <taxon>Pseudomonadota</taxon>
        <taxon>Gammaproteobacteria</taxon>
        <taxon>Alteromonadales</taxon>
        <taxon>Colwelliaceae</taxon>
        <taxon>Colwellia</taxon>
    </lineage>
</organism>
<dbReference type="Pfam" id="PF13384">
    <property type="entry name" value="HTH_23"/>
    <property type="match status" value="1"/>
</dbReference>
<dbReference type="EMBL" id="BDQM01000009">
    <property type="protein sequence ID" value="GAW95862.1"/>
    <property type="molecule type" value="Genomic_DNA"/>
</dbReference>